<feature type="repeat" description="ANK" evidence="4">
    <location>
        <begin position="139"/>
        <end position="171"/>
    </location>
</feature>
<feature type="repeat" description="ANK" evidence="4">
    <location>
        <begin position="35"/>
        <end position="67"/>
    </location>
</feature>
<evidence type="ECO:0000256" key="1">
    <source>
        <dbReference type="ARBA" id="ARBA00005949"/>
    </source>
</evidence>
<dbReference type="FunCoup" id="Q75AR2">
    <property type="interactions" value="189"/>
</dbReference>
<dbReference type="Pfam" id="PF12796">
    <property type="entry name" value="Ank_2"/>
    <property type="match status" value="2"/>
</dbReference>
<reference evidence="5 6" key="1">
    <citation type="journal article" date="2004" name="Science">
        <title>The Ashbya gossypii genome as a tool for mapping the ancient Saccharomyces cerevisiae genome.</title>
        <authorList>
            <person name="Dietrich F.S."/>
            <person name="Voegeli S."/>
            <person name="Brachat S."/>
            <person name="Lerch A."/>
            <person name="Gates K."/>
            <person name="Steiner S."/>
            <person name="Mohr C."/>
            <person name="Pohlmann R."/>
            <person name="Luedi P."/>
            <person name="Choi S."/>
            <person name="Wing R.A."/>
            <person name="Flavier A."/>
            <person name="Gaffney T.D."/>
            <person name="Philippsen P."/>
        </authorList>
    </citation>
    <scope>NUCLEOTIDE SEQUENCE [LARGE SCALE GENOMIC DNA]</scope>
    <source>
        <strain evidence="6">ATCC 10895 / CBS 109.51 / FGSC 9923 / NRRL Y-1056</strain>
    </source>
</reference>
<gene>
    <name evidence="5" type="ORF">AGOS_ADL142C</name>
</gene>
<protein>
    <submittedName>
        <fullName evidence="5">ADL142Cp</fullName>
    </submittedName>
</protein>
<dbReference type="GO" id="GO:0070682">
    <property type="term" value="P:proteasome regulatory particle assembly"/>
    <property type="evidence" value="ECO:0007669"/>
    <property type="project" value="EnsemblFungi"/>
</dbReference>
<dbReference type="InterPro" id="IPR036770">
    <property type="entry name" value="Ankyrin_rpt-contain_sf"/>
</dbReference>
<dbReference type="PROSITE" id="PS50088">
    <property type="entry name" value="ANK_REPEAT"/>
    <property type="match status" value="3"/>
</dbReference>
<dbReference type="Gene3D" id="1.25.40.20">
    <property type="entry name" value="Ankyrin repeat-containing domain"/>
    <property type="match status" value="1"/>
</dbReference>
<dbReference type="eggNOG" id="KOG4412">
    <property type="taxonomic scope" value="Eukaryota"/>
</dbReference>
<evidence type="ECO:0000313" key="5">
    <source>
        <dbReference type="EMBL" id="AAS51778.2"/>
    </source>
</evidence>
<dbReference type="OrthoDB" id="539213at2759"/>
<sequence>MGDNSLHEACMNGDYARAVALLSDNPGLVRSKDADSRYPLHWAVSYQHVKIVELLLSYMLQVDLDTLVDDALWSPVHVAAAVGNRELFGKLLAHAVQPSLDAATSQGTTALHLACSKQHYAVVEDLITHGASVRKKDKKQQLPLHRACAIGSARLVKLLCDARSPVNAKDANGWPPLFHALSEGHADIALLLVNDYGAEWENVESAAGETALQVAVDDNVRDYFVKNIN</sequence>
<organism evidence="5 6">
    <name type="scientific">Eremothecium gossypii (strain ATCC 10895 / CBS 109.51 / FGSC 9923 / NRRL Y-1056)</name>
    <name type="common">Yeast</name>
    <name type="synonym">Ashbya gossypii</name>
    <dbReference type="NCBI Taxonomy" id="284811"/>
    <lineage>
        <taxon>Eukaryota</taxon>
        <taxon>Fungi</taxon>
        <taxon>Dikarya</taxon>
        <taxon>Ascomycota</taxon>
        <taxon>Saccharomycotina</taxon>
        <taxon>Saccharomycetes</taxon>
        <taxon>Saccharomycetales</taxon>
        <taxon>Saccharomycetaceae</taxon>
        <taxon>Eremothecium</taxon>
    </lineage>
</organism>
<dbReference type="RefSeq" id="NP_983954.2">
    <property type="nucleotide sequence ID" value="NM_209307.2"/>
</dbReference>
<dbReference type="EMBL" id="AE016817">
    <property type="protein sequence ID" value="AAS51778.2"/>
    <property type="molecule type" value="Genomic_DNA"/>
</dbReference>
<dbReference type="PANTHER" id="PTHR24136">
    <property type="entry name" value="SOWAH (DROSOPHILA) HOMOLOG"/>
    <property type="match status" value="1"/>
</dbReference>
<keyword evidence="2" id="KW-0677">Repeat</keyword>
<evidence type="ECO:0000256" key="4">
    <source>
        <dbReference type="PROSITE-ProRule" id="PRU00023"/>
    </source>
</evidence>
<dbReference type="GO" id="GO:0044183">
    <property type="term" value="F:protein folding chaperone"/>
    <property type="evidence" value="ECO:0007669"/>
    <property type="project" value="EnsemblFungi"/>
</dbReference>
<dbReference type="HOGENOM" id="CLU_000134_18_2_1"/>
<dbReference type="AlphaFoldDB" id="Q75AR2"/>
<dbReference type="InterPro" id="IPR051573">
    <property type="entry name" value="Ankyrin-SOCS_box_domain"/>
</dbReference>
<keyword evidence="6" id="KW-1185">Reference proteome</keyword>
<reference evidence="6" key="2">
    <citation type="journal article" date="2013" name="G3 (Bethesda)">
        <title>Genomes of Ashbya fungi isolated from insects reveal four mating-type loci, numerous translocations, lack of transposons, and distinct gene duplications.</title>
        <authorList>
            <person name="Dietrich F.S."/>
            <person name="Voegeli S."/>
            <person name="Kuo S."/>
            <person name="Philippsen P."/>
        </authorList>
    </citation>
    <scope>GENOME REANNOTATION</scope>
    <source>
        <strain evidence="6">ATCC 10895 / CBS 109.51 / FGSC 9923 / NRRL Y-1056</strain>
    </source>
</reference>
<dbReference type="GeneID" id="4620096"/>
<dbReference type="SMART" id="SM00248">
    <property type="entry name" value="ANK"/>
    <property type="match status" value="6"/>
</dbReference>
<dbReference type="Proteomes" id="UP000000591">
    <property type="component" value="Chromosome IV"/>
</dbReference>
<dbReference type="OMA" id="WAVAYNR"/>
<keyword evidence="3 4" id="KW-0040">ANK repeat</keyword>
<accession>Q75AR2</accession>
<dbReference type="PANTHER" id="PTHR24136:SF15">
    <property type="entry name" value="ANK_REP_REGION DOMAIN-CONTAINING PROTEIN"/>
    <property type="match status" value="1"/>
</dbReference>
<dbReference type="PROSITE" id="PS50297">
    <property type="entry name" value="ANK_REP_REGION"/>
    <property type="match status" value="2"/>
</dbReference>
<evidence type="ECO:0000256" key="2">
    <source>
        <dbReference type="ARBA" id="ARBA00022737"/>
    </source>
</evidence>
<dbReference type="GO" id="GO:1904855">
    <property type="term" value="F:proteasome regulatory particle binding"/>
    <property type="evidence" value="ECO:0007669"/>
    <property type="project" value="EnsemblFungi"/>
</dbReference>
<feature type="repeat" description="ANK" evidence="4">
    <location>
        <begin position="106"/>
        <end position="138"/>
    </location>
</feature>
<comment type="similarity">
    <text evidence="1">Belongs to the ankyrin SOCS box (ASB) family.</text>
</comment>
<dbReference type="GO" id="GO:0005829">
    <property type="term" value="C:cytosol"/>
    <property type="evidence" value="ECO:0007669"/>
    <property type="project" value="EnsemblFungi"/>
</dbReference>
<evidence type="ECO:0000313" key="6">
    <source>
        <dbReference type="Proteomes" id="UP000000591"/>
    </source>
</evidence>
<dbReference type="KEGG" id="ago:AGOS_ADL142C"/>
<dbReference type="InterPro" id="IPR002110">
    <property type="entry name" value="Ankyrin_rpt"/>
</dbReference>
<dbReference type="GO" id="GO:0005634">
    <property type="term" value="C:nucleus"/>
    <property type="evidence" value="ECO:0007669"/>
    <property type="project" value="EnsemblFungi"/>
</dbReference>
<dbReference type="STRING" id="284811.Q75AR2"/>
<evidence type="ECO:0000256" key="3">
    <source>
        <dbReference type="ARBA" id="ARBA00023043"/>
    </source>
</evidence>
<dbReference type="InParanoid" id="Q75AR2"/>
<dbReference type="SUPFAM" id="SSF48403">
    <property type="entry name" value="Ankyrin repeat"/>
    <property type="match status" value="1"/>
</dbReference>
<proteinExistence type="inferred from homology"/>
<name>Q75AR2_EREGS</name>